<feature type="coiled-coil region" evidence="2">
    <location>
        <begin position="103"/>
        <end position="151"/>
    </location>
</feature>
<dbReference type="Gene3D" id="2.40.50.100">
    <property type="match status" value="1"/>
</dbReference>
<keyword evidence="3" id="KW-0812">Transmembrane</keyword>
<dbReference type="AlphaFoldDB" id="A0A411PF88"/>
<dbReference type="KEGG" id="smai:EXU30_05735"/>
<evidence type="ECO:0000313" key="5">
    <source>
        <dbReference type="EMBL" id="QBF82257.1"/>
    </source>
</evidence>
<keyword evidence="3" id="KW-0472">Membrane</keyword>
<proteinExistence type="inferred from homology"/>
<evidence type="ECO:0000256" key="2">
    <source>
        <dbReference type="SAM" id="Coils"/>
    </source>
</evidence>
<dbReference type="Proteomes" id="UP000291106">
    <property type="component" value="Chromosome"/>
</dbReference>
<organism evidence="5 6">
    <name type="scientific">Shewanella maritima</name>
    <dbReference type="NCBI Taxonomy" id="2520507"/>
    <lineage>
        <taxon>Bacteria</taxon>
        <taxon>Pseudomonadati</taxon>
        <taxon>Pseudomonadota</taxon>
        <taxon>Gammaproteobacteria</taxon>
        <taxon>Alteromonadales</taxon>
        <taxon>Shewanellaceae</taxon>
        <taxon>Shewanella</taxon>
    </lineage>
</organism>
<dbReference type="Gene3D" id="2.40.30.170">
    <property type="match status" value="1"/>
</dbReference>
<feature type="domain" description="Multidrug resistance protein MdtA-like barrel-sandwich hybrid" evidence="4">
    <location>
        <begin position="64"/>
        <end position="242"/>
    </location>
</feature>
<sequence length="383" mass="42306">MDLLLILTYTAFCVAIFKIFKIPLTKWTVPTAILGGIALIGTLLLLMNYNHPYTKFSREYFASVPITPAVRGIVTEVSVKPNEPVKKGDVLFKIDPVPFEAAVKQKLAALKEAEQQVPQLQAAVEIATAAVAQAQADKDRTESAYKRYEEGRKKGGRNSPFTELELDNKRQLFYASAARLEAAKADELRSRLAFESNIDGVNTKVAGLQAQLDQARYDLERTVVRAPADGVVTQLALREGAMAVPLPLRPAMSFIPDEDRYFAGAFWQNSLLRLKVGDEAEVILDAVPGKVFKGKVSAVLPAMAEGEIQFGGTLQSSSRLFQRGRALVLIDIDHEQHETLRNLPAGVAGQAAVYTEHFSHVSIIRRVLLRMQSWLNYLFGEGH</sequence>
<accession>A0A411PF88</accession>
<dbReference type="SUPFAM" id="SSF111369">
    <property type="entry name" value="HlyD-like secretion proteins"/>
    <property type="match status" value="2"/>
</dbReference>
<keyword evidence="2" id="KW-0175">Coiled coil</keyword>
<dbReference type="PANTHER" id="PTHR30386:SF18">
    <property type="entry name" value="INNER MEMBRANE PROTEIN YIAV-RELATED"/>
    <property type="match status" value="1"/>
</dbReference>
<dbReference type="InterPro" id="IPR050739">
    <property type="entry name" value="MFP"/>
</dbReference>
<reference evidence="5 6" key="1">
    <citation type="submission" date="2019-02" db="EMBL/GenBank/DDBJ databases">
        <title>Shewanella sp. D4-2 isolated from Dokdo Island.</title>
        <authorList>
            <person name="Baek K."/>
        </authorList>
    </citation>
    <scope>NUCLEOTIDE SEQUENCE [LARGE SCALE GENOMIC DNA]</scope>
    <source>
        <strain evidence="5 6">D4-2</strain>
    </source>
</reference>
<evidence type="ECO:0000256" key="3">
    <source>
        <dbReference type="SAM" id="Phobius"/>
    </source>
</evidence>
<name>A0A411PF88_9GAMM</name>
<feature type="transmembrane region" description="Helical" evidence="3">
    <location>
        <begin position="27"/>
        <end position="49"/>
    </location>
</feature>
<dbReference type="RefSeq" id="WP_130598229.1">
    <property type="nucleotide sequence ID" value="NZ_CP036200.1"/>
</dbReference>
<dbReference type="OrthoDB" id="286173at2"/>
<comment type="similarity">
    <text evidence="1">Belongs to the membrane fusion protein (MFP) (TC 8.A.1) family.</text>
</comment>
<evidence type="ECO:0000259" key="4">
    <source>
        <dbReference type="Pfam" id="PF25917"/>
    </source>
</evidence>
<keyword evidence="3" id="KW-1133">Transmembrane helix</keyword>
<gene>
    <name evidence="5" type="ORF">EXU30_05735</name>
</gene>
<keyword evidence="6" id="KW-1185">Reference proteome</keyword>
<evidence type="ECO:0000313" key="6">
    <source>
        <dbReference type="Proteomes" id="UP000291106"/>
    </source>
</evidence>
<dbReference type="Pfam" id="PF25917">
    <property type="entry name" value="BSH_RND"/>
    <property type="match status" value="1"/>
</dbReference>
<evidence type="ECO:0000256" key="1">
    <source>
        <dbReference type="ARBA" id="ARBA00009477"/>
    </source>
</evidence>
<dbReference type="EMBL" id="CP036200">
    <property type="protein sequence ID" value="QBF82257.1"/>
    <property type="molecule type" value="Genomic_DNA"/>
</dbReference>
<dbReference type="PANTHER" id="PTHR30386">
    <property type="entry name" value="MEMBRANE FUSION SUBUNIT OF EMRAB-TOLC MULTIDRUG EFFLUX PUMP"/>
    <property type="match status" value="1"/>
</dbReference>
<dbReference type="Gene3D" id="1.10.287.470">
    <property type="entry name" value="Helix hairpin bin"/>
    <property type="match status" value="1"/>
</dbReference>
<dbReference type="InterPro" id="IPR058625">
    <property type="entry name" value="MdtA-like_BSH"/>
</dbReference>
<protein>
    <submittedName>
        <fullName evidence="5">HlyD family secretion protein</fullName>
    </submittedName>
</protein>